<dbReference type="PANTHER" id="PTHR10907:SF47">
    <property type="entry name" value="REGUCALCIN"/>
    <property type="match status" value="1"/>
</dbReference>
<accession>A0ABP8GZL4</accession>
<proteinExistence type="inferred from homology"/>
<protein>
    <recommendedName>
        <fullName evidence="2">SMP-30/Gluconolactonase/LRE-like region domain-containing protein</fullName>
    </recommendedName>
</protein>
<reference evidence="4" key="1">
    <citation type="journal article" date="2019" name="Int. J. Syst. Evol. Microbiol.">
        <title>The Global Catalogue of Microorganisms (GCM) 10K type strain sequencing project: providing services to taxonomists for standard genome sequencing and annotation.</title>
        <authorList>
            <consortium name="The Broad Institute Genomics Platform"/>
            <consortium name="The Broad Institute Genome Sequencing Center for Infectious Disease"/>
            <person name="Wu L."/>
            <person name="Ma J."/>
        </authorList>
    </citation>
    <scope>NUCLEOTIDE SEQUENCE [LARGE SCALE GENOMIC DNA]</scope>
    <source>
        <strain evidence="4">JCM 17666</strain>
    </source>
</reference>
<dbReference type="InterPro" id="IPR011042">
    <property type="entry name" value="6-blade_b-propeller_TolB-like"/>
</dbReference>
<feature type="domain" description="SMP-30/Gluconolactonase/LRE-like region" evidence="2">
    <location>
        <begin position="23"/>
        <end position="267"/>
    </location>
</feature>
<dbReference type="InterPro" id="IPR013658">
    <property type="entry name" value="SGL"/>
</dbReference>
<dbReference type="Gene3D" id="2.120.10.30">
    <property type="entry name" value="TolB, C-terminal domain"/>
    <property type="match status" value="1"/>
</dbReference>
<evidence type="ECO:0000313" key="4">
    <source>
        <dbReference type="Proteomes" id="UP001501671"/>
    </source>
</evidence>
<dbReference type="RefSeq" id="WP_345249254.1">
    <property type="nucleotide sequence ID" value="NZ_BAABFO010000009.1"/>
</dbReference>
<comment type="caution">
    <text evidence="3">The sequence shown here is derived from an EMBL/GenBank/DDBJ whole genome shotgun (WGS) entry which is preliminary data.</text>
</comment>
<keyword evidence="4" id="KW-1185">Reference proteome</keyword>
<evidence type="ECO:0000313" key="3">
    <source>
        <dbReference type="EMBL" id="GAA4332175.1"/>
    </source>
</evidence>
<comment type="similarity">
    <text evidence="1">Belongs to the SMP-30/CGR1 family.</text>
</comment>
<name>A0ABP8GZL4_9BURK</name>
<sequence length="303" mass="33620">MDTRRHPRRRDEPVCVLPVRALVGECPRWHPAEERLYWVDIYEPSLNCFDPATGDNRKWAMPERIGCFAFCRGGGLIAGMQSGIAMIDLAADGRSTVRRVFDFEPDNPGTRFNDGRCDPLGRFWAGTVIETMDRRVGSLFRYDPDGRCTRMVDGLICSNGLGFSPDGRTMYHSDSRQDYVWAWDMDAQGEISNQRVFLGIDIQEGRPDGAAVDAEGHYWLCHVGGWHIARYSPDGIIDRVIGLPVQRPTMCAFGGPGLGMLYVTSATHPLPEAALRKQPLAGGLFAIDVGVPGLPEPYFGSPE</sequence>
<evidence type="ECO:0000256" key="1">
    <source>
        <dbReference type="ARBA" id="ARBA00008853"/>
    </source>
</evidence>
<gene>
    <name evidence="3" type="ORF">GCM10023144_21820</name>
</gene>
<evidence type="ECO:0000259" key="2">
    <source>
        <dbReference type="Pfam" id="PF08450"/>
    </source>
</evidence>
<dbReference type="SUPFAM" id="SSF63829">
    <property type="entry name" value="Calcium-dependent phosphotriesterase"/>
    <property type="match status" value="1"/>
</dbReference>
<dbReference type="Proteomes" id="UP001501671">
    <property type="component" value="Unassembled WGS sequence"/>
</dbReference>
<dbReference type="PANTHER" id="PTHR10907">
    <property type="entry name" value="REGUCALCIN"/>
    <property type="match status" value="1"/>
</dbReference>
<dbReference type="InterPro" id="IPR005511">
    <property type="entry name" value="SMP-30"/>
</dbReference>
<dbReference type="EMBL" id="BAABFO010000009">
    <property type="protein sequence ID" value="GAA4332175.1"/>
    <property type="molecule type" value="Genomic_DNA"/>
</dbReference>
<dbReference type="Pfam" id="PF08450">
    <property type="entry name" value="SGL"/>
    <property type="match status" value="1"/>
</dbReference>
<dbReference type="PRINTS" id="PR01790">
    <property type="entry name" value="SMP30FAMILY"/>
</dbReference>
<organism evidence="3 4">
    <name type="scientific">Pigmentiphaga soli</name>
    <dbReference type="NCBI Taxonomy" id="1007095"/>
    <lineage>
        <taxon>Bacteria</taxon>
        <taxon>Pseudomonadati</taxon>
        <taxon>Pseudomonadota</taxon>
        <taxon>Betaproteobacteria</taxon>
        <taxon>Burkholderiales</taxon>
        <taxon>Alcaligenaceae</taxon>
        <taxon>Pigmentiphaga</taxon>
    </lineage>
</organism>